<dbReference type="Proteomes" id="UP000306509">
    <property type="component" value="Unassembled WGS sequence"/>
</dbReference>
<keyword evidence="1" id="KW-0472">Membrane</keyword>
<dbReference type="EMBL" id="QGQD01000025">
    <property type="protein sequence ID" value="TLD01810.1"/>
    <property type="molecule type" value="Genomic_DNA"/>
</dbReference>
<evidence type="ECO:0008006" key="4">
    <source>
        <dbReference type="Google" id="ProtNLM"/>
    </source>
</evidence>
<dbReference type="RefSeq" id="WP_044288828.1">
    <property type="nucleotide sequence ID" value="NZ_CABMJZ010000105.1"/>
</dbReference>
<keyword evidence="1" id="KW-1133">Transmembrane helix</keyword>
<keyword evidence="3" id="KW-1185">Reference proteome</keyword>
<protein>
    <recommendedName>
        <fullName evidence="4">Cardiolipin synthase N-terminal domain-containing protein</fullName>
    </recommendedName>
</protein>
<proteinExistence type="predicted"/>
<organism evidence="2 3">
    <name type="scientific">Robinsoniella peoriensis</name>
    <dbReference type="NCBI Taxonomy" id="180332"/>
    <lineage>
        <taxon>Bacteria</taxon>
        <taxon>Bacillati</taxon>
        <taxon>Bacillota</taxon>
        <taxon>Clostridia</taxon>
        <taxon>Lachnospirales</taxon>
        <taxon>Lachnospiraceae</taxon>
        <taxon>Robinsoniella</taxon>
    </lineage>
</organism>
<feature type="transmembrane region" description="Helical" evidence="1">
    <location>
        <begin position="42"/>
        <end position="61"/>
    </location>
</feature>
<comment type="caution">
    <text evidence="2">The sequence shown here is derived from an EMBL/GenBank/DDBJ whole genome shotgun (WGS) entry which is preliminary data.</text>
</comment>
<reference evidence="2 3" key="1">
    <citation type="journal article" date="2019" name="Anaerobe">
        <title>Detection of Robinsoniella peoriensis in multiple bone samples of a trauma patient.</title>
        <authorList>
            <person name="Schrottner P."/>
            <person name="Hartwich K."/>
            <person name="Bunk B."/>
            <person name="Schober I."/>
            <person name="Helbig S."/>
            <person name="Rudolph W.W."/>
            <person name="Gunzer F."/>
        </authorList>
    </citation>
    <scope>NUCLEOTIDE SEQUENCE [LARGE SCALE GENOMIC DNA]</scope>
    <source>
        <strain evidence="2 3">DSM 106044</strain>
    </source>
</reference>
<evidence type="ECO:0000313" key="3">
    <source>
        <dbReference type="Proteomes" id="UP000306509"/>
    </source>
</evidence>
<feature type="transmembrane region" description="Helical" evidence="1">
    <location>
        <begin position="7"/>
        <end position="30"/>
    </location>
</feature>
<dbReference type="OrthoDB" id="1764420at2"/>
<name>A0A4U8Q9X4_9FIRM</name>
<sequence>MNSMVWLITGAVLLVPAMLVFFYHLGKWIYNDAKSRGMRPGLWTVVGLSGQNMGGFLIYLLSRKSKKEMETETERRCVRVSCVSFMIMNLGIICCVVYIIQRFL</sequence>
<dbReference type="AlphaFoldDB" id="A0A4U8Q9X4"/>
<feature type="transmembrane region" description="Helical" evidence="1">
    <location>
        <begin position="82"/>
        <end position="100"/>
    </location>
</feature>
<accession>A0A4U8Q9X4</accession>
<evidence type="ECO:0000256" key="1">
    <source>
        <dbReference type="SAM" id="Phobius"/>
    </source>
</evidence>
<gene>
    <name evidence="2" type="ORF">DSM106044_01176</name>
</gene>
<evidence type="ECO:0000313" key="2">
    <source>
        <dbReference type="EMBL" id="TLD01810.1"/>
    </source>
</evidence>
<keyword evidence="1" id="KW-0812">Transmembrane</keyword>